<keyword evidence="1" id="KW-0472">Membrane</keyword>
<dbReference type="OrthoDB" id="10256333at2759"/>
<proteinExistence type="inferred from homology"/>
<comment type="function">
    <text evidence="1">Specific component of the STT3A-containing form of the oligosaccharyl transferase (OST) complex that catalyzes the initial transfer of a defined glycan (Glc(3)Man(9)GlcNAc(2) in eukaryotes) from the lipid carrier dolichol-pyrophosphate to an asparagine residue within an Asn-X-Ser/Thr consensus motif in nascent polypeptide chains, the first step in protein N-glycosylation. N-glycosylation occurs cotranslationally and the complex associates with the Sec61 complex at the channel-forming translocon complex that mediates protein translocation across the endoplasmic reticulum (ER). All subunits are required for a maximal enzyme activity.</text>
</comment>
<comment type="caution">
    <text evidence="1">Lacks conserved residue(s) required for the propagation of feature annotation.</text>
</comment>
<keyword evidence="1" id="KW-0812">Transmembrane</keyword>
<evidence type="ECO:0000256" key="1">
    <source>
        <dbReference type="RuleBase" id="RU366060"/>
    </source>
</evidence>
<feature type="transmembrane region" description="Helical" evidence="1">
    <location>
        <begin position="82"/>
        <end position="101"/>
    </location>
</feature>
<keyword evidence="3" id="KW-1185">Reference proteome</keyword>
<sequence>MSVYRPLFWLLEAPKVKIKKPAFVAWPSAMLLFTFLMVSYFLITGGKLYQFFEIIKNVGSDTDERGNRRPVAIMTWRINGQYILEGLAASFMFVVGSLEIIL</sequence>
<protein>
    <recommendedName>
        <fullName evidence="1">Oligosaccharyltransferase complex subunit</fullName>
    </recommendedName>
</protein>
<comment type="subunit">
    <text evidence="1">Component of the oligosaccharyltransferase (OST) complex.</text>
</comment>
<comment type="caution">
    <text evidence="2">The sequence shown here is derived from an EMBL/GenBank/DDBJ whole genome shotgun (WGS) entry which is preliminary data.</text>
</comment>
<feature type="transmembrane region" description="Helical" evidence="1">
    <location>
        <begin position="21"/>
        <end position="43"/>
    </location>
</feature>
<keyword evidence="2" id="KW-0808">Transferase</keyword>
<dbReference type="GO" id="GO:0008250">
    <property type="term" value="C:oligosaccharyltransferase complex"/>
    <property type="evidence" value="ECO:0007669"/>
    <property type="project" value="UniProtKB-UniRule"/>
</dbReference>
<dbReference type="Proteomes" id="UP000316759">
    <property type="component" value="Unassembled WGS sequence"/>
</dbReference>
<keyword evidence="1" id="KW-1133">Transmembrane helix</keyword>
<name>A0A504Z9L5_FASGI</name>
<evidence type="ECO:0000313" key="2">
    <source>
        <dbReference type="EMBL" id="TPP66558.1"/>
    </source>
</evidence>
<gene>
    <name evidence="2" type="ORF">FGIG_11689</name>
</gene>
<accession>A0A504Z9L5</accession>
<reference evidence="2 3" key="1">
    <citation type="submission" date="2019-04" db="EMBL/GenBank/DDBJ databases">
        <title>Annotation for the trematode Fasciola gigantica.</title>
        <authorList>
            <person name="Choi Y.-J."/>
        </authorList>
    </citation>
    <scope>NUCLEOTIDE SEQUENCE [LARGE SCALE GENOMIC DNA]</scope>
    <source>
        <strain evidence="2">Uganda_cow_1</strain>
    </source>
</reference>
<dbReference type="PANTHER" id="PTHR13160">
    <property type="entry name" value="OLIGOSACCHARYLTRANSFERASE COMPLEX SUBUNIT OSTC"/>
    <property type="match status" value="1"/>
</dbReference>
<dbReference type="InterPro" id="IPR042416">
    <property type="entry name" value="OSTC"/>
</dbReference>
<comment type="similarity">
    <text evidence="1">Belongs to the OSTC family.</text>
</comment>
<evidence type="ECO:0000313" key="3">
    <source>
        <dbReference type="Proteomes" id="UP000316759"/>
    </source>
</evidence>
<dbReference type="EMBL" id="SUNJ01001665">
    <property type="protein sequence ID" value="TPP66558.1"/>
    <property type="molecule type" value="Genomic_DNA"/>
</dbReference>
<dbReference type="STRING" id="46835.A0A504Z9L5"/>
<organism evidence="2 3">
    <name type="scientific">Fasciola gigantica</name>
    <name type="common">Giant liver fluke</name>
    <dbReference type="NCBI Taxonomy" id="46835"/>
    <lineage>
        <taxon>Eukaryota</taxon>
        <taxon>Metazoa</taxon>
        <taxon>Spiralia</taxon>
        <taxon>Lophotrochozoa</taxon>
        <taxon>Platyhelminthes</taxon>
        <taxon>Trematoda</taxon>
        <taxon>Digenea</taxon>
        <taxon>Plagiorchiida</taxon>
        <taxon>Echinostomata</taxon>
        <taxon>Echinostomatoidea</taxon>
        <taxon>Fasciolidae</taxon>
        <taxon>Fasciola</taxon>
    </lineage>
</organism>
<dbReference type="GO" id="GO:0016740">
    <property type="term" value="F:transferase activity"/>
    <property type="evidence" value="ECO:0007669"/>
    <property type="project" value="UniProtKB-KW"/>
</dbReference>
<comment type="subcellular location">
    <subcellularLocation>
        <location evidence="1">Membrane</location>
        <topology evidence="1">Multi-pass membrane protein</topology>
    </subcellularLocation>
</comment>
<dbReference type="PANTHER" id="PTHR13160:SF4">
    <property type="entry name" value="OLIGOSACCHARYLTRANSFERASE COMPLEX SUBUNIT OSTC"/>
    <property type="match status" value="1"/>
</dbReference>
<dbReference type="AlphaFoldDB" id="A0A504Z9L5"/>